<dbReference type="EMBL" id="LLXL01000186">
    <property type="protein sequence ID" value="PKK76398.1"/>
    <property type="molecule type" value="Genomic_DNA"/>
</dbReference>
<dbReference type="GO" id="GO:0016125">
    <property type="term" value="P:sterol metabolic process"/>
    <property type="evidence" value="ECO:0007669"/>
    <property type="project" value="TreeGrafter"/>
</dbReference>
<dbReference type="GO" id="GO:0004497">
    <property type="term" value="F:monooxygenase activity"/>
    <property type="evidence" value="ECO:0007669"/>
    <property type="project" value="UniProtKB-KW"/>
</dbReference>
<dbReference type="InterPro" id="IPR036396">
    <property type="entry name" value="Cyt_P450_sf"/>
</dbReference>
<comment type="similarity">
    <text evidence="3">Belongs to the cytochrome P450 family.</text>
</comment>
<reference evidence="4 5" key="2">
    <citation type="submission" date="2017-10" db="EMBL/GenBank/DDBJ databases">
        <title>Extensive intraspecific genome diversity in a model arbuscular mycorrhizal fungus.</title>
        <authorList>
            <person name="Chen E.C.H."/>
            <person name="Morin E."/>
            <person name="Baudet D."/>
            <person name="Noel J."/>
            <person name="Ndikumana S."/>
            <person name="Charron P."/>
            <person name="St-Onge C."/>
            <person name="Giorgi J."/>
            <person name="Grigoriev I.V."/>
            <person name="Roux C."/>
            <person name="Martin F.M."/>
            <person name="Corradi N."/>
        </authorList>
    </citation>
    <scope>NUCLEOTIDE SEQUENCE [LARGE SCALE GENOMIC DNA]</scope>
    <source>
        <strain evidence="4 5">C2</strain>
    </source>
</reference>
<dbReference type="PROSITE" id="PS00086">
    <property type="entry name" value="CYTOCHROME_P450"/>
    <property type="match status" value="1"/>
</dbReference>
<proteinExistence type="inferred from homology"/>
<dbReference type="AlphaFoldDB" id="A0A2N1NR85"/>
<keyword evidence="1 3" id="KW-0479">Metal-binding</keyword>
<dbReference type="Gene3D" id="1.10.630.10">
    <property type="entry name" value="Cytochrome P450"/>
    <property type="match status" value="1"/>
</dbReference>
<dbReference type="VEuPathDB" id="FungiDB:RhiirA1_513771"/>
<keyword evidence="3" id="KW-0560">Oxidoreductase</keyword>
<keyword evidence="2 3" id="KW-0408">Iron</keyword>
<dbReference type="Proteomes" id="UP000233469">
    <property type="component" value="Unassembled WGS sequence"/>
</dbReference>
<dbReference type="InterPro" id="IPR017972">
    <property type="entry name" value="Cyt_P450_CS"/>
</dbReference>
<name>A0A2N1NR85_9GLOM</name>
<dbReference type="InterPro" id="IPR001128">
    <property type="entry name" value="Cyt_P450"/>
</dbReference>
<dbReference type="SUPFAM" id="SSF48264">
    <property type="entry name" value="Cytochrome P450"/>
    <property type="match status" value="1"/>
</dbReference>
<evidence type="ECO:0000313" key="4">
    <source>
        <dbReference type="EMBL" id="PKK76398.1"/>
    </source>
</evidence>
<keyword evidence="3" id="KW-0503">Monooxygenase</keyword>
<dbReference type="GO" id="GO:0020037">
    <property type="term" value="F:heme binding"/>
    <property type="evidence" value="ECO:0007669"/>
    <property type="project" value="InterPro"/>
</dbReference>
<comment type="caution">
    <text evidence="4">The sequence shown here is derived from an EMBL/GenBank/DDBJ whole genome shotgun (WGS) entry which is preliminary data.</text>
</comment>
<keyword evidence="3" id="KW-0349">Heme</keyword>
<dbReference type="PANTHER" id="PTHR24286:SF376">
    <property type="entry name" value="ABSCISIC ACID 8'-HYDROXYLASE 4"/>
    <property type="match status" value="1"/>
</dbReference>
<accession>A0A2N1NR85</accession>
<evidence type="ECO:0008006" key="6">
    <source>
        <dbReference type="Google" id="ProtNLM"/>
    </source>
</evidence>
<reference evidence="4 5" key="1">
    <citation type="submission" date="2016-04" db="EMBL/GenBank/DDBJ databases">
        <title>Genome analyses suggest a sexual origin of heterokaryosis in a supposedly ancient asexual fungus.</title>
        <authorList>
            <person name="Ropars J."/>
            <person name="Sedzielewska K."/>
            <person name="Noel J."/>
            <person name="Charron P."/>
            <person name="Farinelli L."/>
            <person name="Marton T."/>
            <person name="Kruger M."/>
            <person name="Pelin A."/>
            <person name="Brachmann A."/>
            <person name="Corradi N."/>
        </authorList>
    </citation>
    <scope>NUCLEOTIDE SEQUENCE [LARGE SCALE GENOMIC DNA]</scope>
    <source>
        <strain evidence="4 5">C2</strain>
    </source>
</reference>
<evidence type="ECO:0000256" key="3">
    <source>
        <dbReference type="RuleBase" id="RU000461"/>
    </source>
</evidence>
<protein>
    <recommendedName>
        <fullName evidence="6">Cytochrome P450</fullName>
    </recommendedName>
</protein>
<dbReference type="GO" id="GO:0005506">
    <property type="term" value="F:iron ion binding"/>
    <property type="evidence" value="ECO:0007669"/>
    <property type="project" value="InterPro"/>
</dbReference>
<dbReference type="PANTHER" id="PTHR24286">
    <property type="entry name" value="CYTOCHROME P450 26"/>
    <property type="match status" value="1"/>
</dbReference>
<sequence>MISALVDETVKFVHAIHVRRQNTPLDKPLTNDLLTLCGIKINDKEVMRPMTDSEICGIIFNGIIDGTDIVNVKKENIERIFQDDKTRLVTYNLTYREAIEVINGPAETIIRINIDAIHNNEEYWEELNKFNPDKWMVKGFEPKKNSFIIFGGGLRVCPGRKLSKIELILN</sequence>
<gene>
    <name evidence="4" type="ORF">RhiirC2_772551</name>
</gene>
<evidence type="ECO:0000256" key="1">
    <source>
        <dbReference type="ARBA" id="ARBA00022723"/>
    </source>
</evidence>
<organism evidence="4 5">
    <name type="scientific">Rhizophagus irregularis</name>
    <dbReference type="NCBI Taxonomy" id="588596"/>
    <lineage>
        <taxon>Eukaryota</taxon>
        <taxon>Fungi</taxon>
        <taxon>Fungi incertae sedis</taxon>
        <taxon>Mucoromycota</taxon>
        <taxon>Glomeromycotina</taxon>
        <taxon>Glomeromycetes</taxon>
        <taxon>Glomerales</taxon>
        <taxon>Glomeraceae</taxon>
        <taxon>Rhizophagus</taxon>
    </lineage>
</organism>
<evidence type="ECO:0000256" key="2">
    <source>
        <dbReference type="ARBA" id="ARBA00023004"/>
    </source>
</evidence>
<dbReference type="Pfam" id="PF00067">
    <property type="entry name" value="p450"/>
    <property type="match status" value="1"/>
</dbReference>
<evidence type="ECO:0000313" key="5">
    <source>
        <dbReference type="Proteomes" id="UP000233469"/>
    </source>
</evidence>
<dbReference type="GO" id="GO:0016705">
    <property type="term" value="F:oxidoreductase activity, acting on paired donors, with incorporation or reduction of molecular oxygen"/>
    <property type="evidence" value="ECO:0007669"/>
    <property type="project" value="InterPro"/>
</dbReference>